<dbReference type="PANTHER" id="PTHR33164">
    <property type="entry name" value="TRANSCRIPTIONAL REGULATOR, MARR FAMILY"/>
    <property type="match status" value="1"/>
</dbReference>
<dbReference type="OrthoDB" id="3173926at2"/>
<sequence>MGSEPEETPGREGRRERVIAELIDAEREMSTVAVMFHSLIAAKRGLNATETKALDWLQREGPLTAKELVQRSGLAPASVTGLVDRLERKGYVRRVPHPTDQRRVLVEMRPEGQRDLEPLFVDFLAEIEQLHEGFSTEELELIGRYVTEATRRQRRAAARLAGRDPDAPESGTD</sequence>
<dbReference type="PANTHER" id="PTHR33164:SF106">
    <property type="entry name" value="TRANSCRIPTIONAL REGULATORY PROTEIN"/>
    <property type="match status" value="1"/>
</dbReference>
<comment type="caution">
    <text evidence="3">The sequence shown here is derived from an EMBL/GenBank/DDBJ whole genome shotgun (WGS) entry which is preliminary data.</text>
</comment>
<dbReference type="Pfam" id="PF01047">
    <property type="entry name" value="MarR"/>
    <property type="match status" value="1"/>
</dbReference>
<reference evidence="3 4" key="1">
    <citation type="submission" date="2019-06" db="EMBL/GenBank/DDBJ databases">
        <title>Whole genome shotgun sequence of Streptomyces cacaoi subsp. cacaoi NBRC 12748.</title>
        <authorList>
            <person name="Hosoyama A."/>
            <person name="Uohara A."/>
            <person name="Ohji S."/>
            <person name="Ichikawa N."/>
        </authorList>
    </citation>
    <scope>NUCLEOTIDE SEQUENCE [LARGE SCALE GENOMIC DNA]</scope>
    <source>
        <strain evidence="3 4">NBRC 12748</strain>
    </source>
</reference>
<dbReference type="InterPro" id="IPR000835">
    <property type="entry name" value="HTH_MarR-typ"/>
</dbReference>
<dbReference type="AlphaFoldDB" id="A0A4Y3R581"/>
<accession>A0A4Y3R581</accession>
<dbReference type="PRINTS" id="PR00598">
    <property type="entry name" value="HTHMARR"/>
</dbReference>
<evidence type="ECO:0000259" key="2">
    <source>
        <dbReference type="PROSITE" id="PS50995"/>
    </source>
</evidence>
<gene>
    <name evidence="3" type="primary">marR_1</name>
    <name evidence="3" type="ORF">SCA03_36710</name>
</gene>
<dbReference type="InterPro" id="IPR036390">
    <property type="entry name" value="WH_DNA-bd_sf"/>
</dbReference>
<dbReference type="SMART" id="SM00347">
    <property type="entry name" value="HTH_MARR"/>
    <property type="match status" value="1"/>
</dbReference>
<dbReference type="EMBL" id="BJMM01000018">
    <property type="protein sequence ID" value="GEB51120.1"/>
    <property type="molecule type" value="Genomic_DNA"/>
</dbReference>
<dbReference type="GO" id="GO:0003700">
    <property type="term" value="F:DNA-binding transcription factor activity"/>
    <property type="evidence" value="ECO:0007669"/>
    <property type="project" value="InterPro"/>
</dbReference>
<dbReference type="InterPro" id="IPR036388">
    <property type="entry name" value="WH-like_DNA-bd_sf"/>
</dbReference>
<dbReference type="RefSeq" id="WP_030882313.1">
    <property type="nucleotide sequence ID" value="NZ_BJMM01000018.1"/>
</dbReference>
<dbReference type="Gene3D" id="1.10.10.10">
    <property type="entry name" value="Winged helix-like DNA-binding domain superfamily/Winged helix DNA-binding domain"/>
    <property type="match status" value="1"/>
</dbReference>
<protein>
    <submittedName>
        <fullName evidence="3">MarR family transcriptional regulator</fullName>
    </submittedName>
</protein>
<organism evidence="3 4">
    <name type="scientific">Streptomyces cacaoi</name>
    <dbReference type="NCBI Taxonomy" id="1898"/>
    <lineage>
        <taxon>Bacteria</taxon>
        <taxon>Bacillati</taxon>
        <taxon>Actinomycetota</taxon>
        <taxon>Actinomycetes</taxon>
        <taxon>Kitasatosporales</taxon>
        <taxon>Streptomycetaceae</taxon>
        <taxon>Streptomyces</taxon>
    </lineage>
</organism>
<dbReference type="SUPFAM" id="SSF46785">
    <property type="entry name" value="Winged helix' DNA-binding domain"/>
    <property type="match status" value="1"/>
</dbReference>
<dbReference type="GO" id="GO:0006950">
    <property type="term" value="P:response to stress"/>
    <property type="evidence" value="ECO:0007669"/>
    <property type="project" value="TreeGrafter"/>
</dbReference>
<evidence type="ECO:0000313" key="3">
    <source>
        <dbReference type="EMBL" id="GEB51120.1"/>
    </source>
</evidence>
<proteinExistence type="predicted"/>
<keyword evidence="4" id="KW-1185">Reference proteome</keyword>
<dbReference type="Proteomes" id="UP000319210">
    <property type="component" value="Unassembled WGS sequence"/>
</dbReference>
<feature type="domain" description="HTH marR-type" evidence="2">
    <location>
        <begin position="15"/>
        <end position="151"/>
    </location>
</feature>
<evidence type="ECO:0000256" key="1">
    <source>
        <dbReference type="SAM" id="MobiDB-lite"/>
    </source>
</evidence>
<dbReference type="InterPro" id="IPR039422">
    <property type="entry name" value="MarR/SlyA-like"/>
</dbReference>
<evidence type="ECO:0000313" key="4">
    <source>
        <dbReference type="Proteomes" id="UP000319210"/>
    </source>
</evidence>
<feature type="region of interest" description="Disordered" evidence="1">
    <location>
        <begin position="153"/>
        <end position="173"/>
    </location>
</feature>
<name>A0A4Y3R581_STRCI</name>
<dbReference type="PROSITE" id="PS50995">
    <property type="entry name" value="HTH_MARR_2"/>
    <property type="match status" value="1"/>
</dbReference>